<evidence type="ECO:0000256" key="2">
    <source>
        <dbReference type="SAM" id="Phobius"/>
    </source>
</evidence>
<dbReference type="Proteomes" id="UP000601435">
    <property type="component" value="Unassembled WGS sequence"/>
</dbReference>
<dbReference type="EMBL" id="CAJNJA010007398">
    <property type="protein sequence ID" value="CAE7224034.1"/>
    <property type="molecule type" value="Genomic_DNA"/>
</dbReference>
<gene>
    <name evidence="3" type="ORF">SNEC2469_LOCUS3038</name>
</gene>
<evidence type="ECO:0000313" key="3">
    <source>
        <dbReference type="EMBL" id="CAE7224034.1"/>
    </source>
</evidence>
<dbReference type="AlphaFoldDB" id="A0A812KHL5"/>
<dbReference type="OrthoDB" id="408396at2759"/>
<keyword evidence="2" id="KW-0812">Transmembrane</keyword>
<keyword evidence="4" id="KW-1185">Reference proteome</keyword>
<feature type="region of interest" description="Disordered" evidence="1">
    <location>
        <begin position="1"/>
        <end position="21"/>
    </location>
</feature>
<evidence type="ECO:0000313" key="4">
    <source>
        <dbReference type="Proteomes" id="UP000601435"/>
    </source>
</evidence>
<feature type="transmembrane region" description="Helical" evidence="2">
    <location>
        <begin position="30"/>
        <end position="50"/>
    </location>
</feature>
<keyword evidence="2" id="KW-0472">Membrane</keyword>
<comment type="caution">
    <text evidence="3">The sequence shown here is derived from an EMBL/GenBank/DDBJ whole genome shotgun (WGS) entry which is preliminary data.</text>
</comment>
<evidence type="ECO:0000256" key="1">
    <source>
        <dbReference type="SAM" id="MobiDB-lite"/>
    </source>
</evidence>
<protein>
    <submittedName>
        <fullName evidence="3">Uncharacterized protein</fullName>
    </submittedName>
</protein>
<keyword evidence="2" id="KW-1133">Transmembrane helix</keyword>
<feature type="region of interest" description="Disordered" evidence="1">
    <location>
        <begin position="236"/>
        <end position="256"/>
    </location>
</feature>
<reference evidence="3" key="1">
    <citation type="submission" date="2021-02" db="EMBL/GenBank/DDBJ databases">
        <authorList>
            <person name="Dougan E. K."/>
            <person name="Rhodes N."/>
            <person name="Thang M."/>
            <person name="Chan C."/>
        </authorList>
    </citation>
    <scope>NUCLEOTIDE SEQUENCE</scope>
</reference>
<name>A0A812KHL5_9DINO</name>
<organism evidence="3 4">
    <name type="scientific">Symbiodinium necroappetens</name>
    <dbReference type="NCBI Taxonomy" id="1628268"/>
    <lineage>
        <taxon>Eukaryota</taxon>
        <taxon>Sar</taxon>
        <taxon>Alveolata</taxon>
        <taxon>Dinophyceae</taxon>
        <taxon>Suessiales</taxon>
        <taxon>Symbiodiniaceae</taxon>
        <taxon>Symbiodinium</taxon>
    </lineage>
</organism>
<accession>A0A812KHL5</accession>
<sequence>MYQYQDIEEDGSGSDFLSEDNREPRSRTTIWRVAGLSATLFLVAAALLTIPASAPLKAKIEGVMSKSDDWIMSGVFTPMSLPASVAGPSAIAPKADLNDGNPCNDDEEKFEGICYKKCSILTDGTHNIRTTAFTCCAAEKIEDCGFNNQEMKMALCDGFDVAGDINGQKGACPHNKGNCYANEELFLGQCYKKCSELTGGVYHNRISSFSCCKMDSYMQCNPFAFVDSQVKSDPSFNVGGEPGSSPHFPIKELDEA</sequence>
<feature type="compositionally biased region" description="Acidic residues" evidence="1">
    <location>
        <begin position="1"/>
        <end position="12"/>
    </location>
</feature>
<proteinExistence type="predicted"/>